<proteinExistence type="predicted"/>
<name>A0AAD1XW14_EUPCR</name>
<feature type="compositionally biased region" description="Basic and acidic residues" evidence="1">
    <location>
        <begin position="14"/>
        <end position="33"/>
    </location>
</feature>
<evidence type="ECO:0000313" key="2">
    <source>
        <dbReference type="EMBL" id="CAI2380085.1"/>
    </source>
</evidence>
<sequence>MFKKRNKSSKKRKAETQKDIISTKRQKVNDHTGFTDDEEDIVIKKKTAEPTKKIKGLDLDKVHAEKIAKSLNENKFAEVTNFHLTNEKPPEEPKNKTNVPDKIKDLFKLPEELNYANYNENRDVIDKKHWLAGLAEIDVDKEKDESMNPTVNVVAKALNKEAVADLVQQKEDNTLRFDRVKMDEFDESQFKYLTGAYGRHNRKKAKKD</sequence>
<reference evidence="2" key="1">
    <citation type="submission" date="2023-07" db="EMBL/GenBank/DDBJ databases">
        <authorList>
            <consortium name="AG Swart"/>
            <person name="Singh M."/>
            <person name="Singh A."/>
            <person name="Seah K."/>
            <person name="Emmerich C."/>
        </authorList>
    </citation>
    <scope>NUCLEOTIDE SEQUENCE</scope>
    <source>
        <strain evidence="2">DP1</strain>
    </source>
</reference>
<dbReference type="Proteomes" id="UP001295684">
    <property type="component" value="Unassembled WGS sequence"/>
</dbReference>
<keyword evidence="3" id="KW-1185">Reference proteome</keyword>
<feature type="region of interest" description="Disordered" evidence="1">
    <location>
        <begin position="1"/>
        <end position="33"/>
    </location>
</feature>
<comment type="caution">
    <text evidence="2">The sequence shown here is derived from an EMBL/GenBank/DDBJ whole genome shotgun (WGS) entry which is preliminary data.</text>
</comment>
<feature type="compositionally biased region" description="Basic residues" evidence="1">
    <location>
        <begin position="1"/>
        <end position="13"/>
    </location>
</feature>
<accession>A0AAD1XW14</accession>
<evidence type="ECO:0000313" key="3">
    <source>
        <dbReference type="Proteomes" id="UP001295684"/>
    </source>
</evidence>
<evidence type="ECO:0000256" key="1">
    <source>
        <dbReference type="SAM" id="MobiDB-lite"/>
    </source>
</evidence>
<dbReference type="EMBL" id="CAMPGE010021997">
    <property type="protein sequence ID" value="CAI2380085.1"/>
    <property type="molecule type" value="Genomic_DNA"/>
</dbReference>
<organism evidence="2 3">
    <name type="scientific">Euplotes crassus</name>
    <dbReference type="NCBI Taxonomy" id="5936"/>
    <lineage>
        <taxon>Eukaryota</taxon>
        <taxon>Sar</taxon>
        <taxon>Alveolata</taxon>
        <taxon>Ciliophora</taxon>
        <taxon>Intramacronucleata</taxon>
        <taxon>Spirotrichea</taxon>
        <taxon>Hypotrichia</taxon>
        <taxon>Euplotida</taxon>
        <taxon>Euplotidae</taxon>
        <taxon>Moneuplotes</taxon>
    </lineage>
</organism>
<protein>
    <submittedName>
        <fullName evidence="2">Uncharacterized protein</fullName>
    </submittedName>
</protein>
<gene>
    <name evidence="2" type="ORF">ECRASSUSDP1_LOCUS21512</name>
</gene>
<dbReference type="AlphaFoldDB" id="A0AAD1XW14"/>